<gene>
    <name evidence="2" type="ORF">AVDCRST_MAG40-294</name>
</gene>
<feature type="compositionally biased region" description="Basic residues" evidence="1">
    <location>
        <begin position="101"/>
        <end position="118"/>
    </location>
</feature>
<feature type="non-terminal residue" evidence="2">
    <location>
        <position position="118"/>
    </location>
</feature>
<reference evidence="2" key="1">
    <citation type="submission" date="2020-02" db="EMBL/GenBank/DDBJ databases">
        <authorList>
            <person name="Meier V. D."/>
        </authorList>
    </citation>
    <scope>NUCLEOTIDE SEQUENCE</scope>
    <source>
        <strain evidence="2">AVDCRST_MAG40</strain>
    </source>
</reference>
<feature type="compositionally biased region" description="Low complexity" evidence="1">
    <location>
        <begin position="51"/>
        <end position="61"/>
    </location>
</feature>
<organism evidence="2">
    <name type="scientific">uncultured Gemmatimonadaceae bacterium</name>
    <dbReference type="NCBI Taxonomy" id="246130"/>
    <lineage>
        <taxon>Bacteria</taxon>
        <taxon>Pseudomonadati</taxon>
        <taxon>Gemmatimonadota</taxon>
        <taxon>Gemmatimonadia</taxon>
        <taxon>Gemmatimonadales</taxon>
        <taxon>Gemmatimonadaceae</taxon>
        <taxon>environmental samples</taxon>
    </lineage>
</organism>
<evidence type="ECO:0000256" key="1">
    <source>
        <dbReference type="SAM" id="MobiDB-lite"/>
    </source>
</evidence>
<accession>A0A6J4KAH1</accession>
<feature type="non-terminal residue" evidence="2">
    <location>
        <position position="1"/>
    </location>
</feature>
<sequence length="118" mass="13121">DDRRRRRARPPAGHLGRAHPQDPVLGPAPRLRRRALDPRGLGGRAARRGGRALPGAAPARAARLDRERVGALGEQPPRQVLPAHPRGARAARRQELELGTLRRRREPRAGRRRRVALV</sequence>
<proteinExistence type="predicted"/>
<feature type="region of interest" description="Disordered" evidence="1">
    <location>
        <begin position="1"/>
        <end position="118"/>
    </location>
</feature>
<dbReference type="AlphaFoldDB" id="A0A6J4KAH1"/>
<dbReference type="EMBL" id="CADCTX010000082">
    <property type="protein sequence ID" value="CAA9300073.1"/>
    <property type="molecule type" value="Genomic_DNA"/>
</dbReference>
<name>A0A6J4KAH1_9BACT</name>
<protein>
    <submittedName>
        <fullName evidence="2">Transcriptional regulator, PadR family</fullName>
    </submittedName>
</protein>
<evidence type="ECO:0000313" key="2">
    <source>
        <dbReference type="EMBL" id="CAA9300073.1"/>
    </source>
</evidence>